<feature type="domain" description="GIY-YIG" evidence="1">
    <location>
        <begin position="1"/>
        <end position="78"/>
    </location>
</feature>
<protein>
    <recommendedName>
        <fullName evidence="1">GIY-YIG domain-containing protein</fullName>
    </recommendedName>
</protein>
<dbReference type="Proteomes" id="UP000230405">
    <property type="component" value="Unassembled WGS sequence"/>
</dbReference>
<name>A0A2M7VEL1_9BACT</name>
<organism evidence="2 3">
    <name type="scientific">Candidatus Komeilibacteria bacterium CG_4_10_14_0_2_um_filter_37_10</name>
    <dbReference type="NCBI Taxonomy" id="1974470"/>
    <lineage>
        <taxon>Bacteria</taxon>
        <taxon>Candidatus Komeiliibacteriota</taxon>
    </lineage>
</organism>
<evidence type="ECO:0000313" key="3">
    <source>
        <dbReference type="Proteomes" id="UP000230405"/>
    </source>
</evidence>
<dbReference type="Pfam" id="PF01541">
    <property type="entry name" value="GIY-YIG"/>
    <property type="match status" value="1"/>
</dbReference>
<dbReference type="InterPro" id="IPR000305">
    <property type="entry name" value="GIY-YIG_endonuc"/>
</dbReference>
<gene>
    <name evidence="2" type="ORF">COX77_03065</name>
</gene>
<proteinExistence type="predicted"/>
<dbReference type="InterPro" id="IPR035901">
    <property type="entry name" value="GIY-YIG_endonuc_sf"/>
</dbReference>
<dbReference type="AlphaFoldDB" id="A0A2M7VEL1"/>
<dbReference type="PROSITE" id="PS50164">
    <property type="entry name" value="GIY_YIG"/>
    <property type="match status" value="1"/>
</dbReference>
<evidence type="ECO:0000259" key="1">
    <source>
        <dbReference type="PROSITE" id="PS50164"/>
    </source>
</evidence>
<evidence type="ECO:0000313" key="2">
    <source>
        <dbReference type="EMBL" id="PIZ98904.1"/>
    </source>
</evidence>
<comment type="caution">
    <text evidence="2">The sequence shown here is derived from an EMBL/GenBank/DDBJ whole genome shotgun (WGS) entry which is preliminary data.</text>
</comment>
<reference evidence="3" key="1">
    <citation type="submission" date="2017-09" db="EMBL/GenBank/DDBJ databases">
        <title>Depth-based differentiation of microbial function through sediment-hosted aquifers and enrichment of novel symbionts in the deep terrestrial subsurface.</title>
        <authorList>
            <person name="Probst A.J."/>
            <person name="Ladd B."/>
            <person name="Jarett J.K."/>
            <person name="Geller-Mcgrath D.E."/>
            <person name="Sieber C.M.K."/>
            <person name="Emerson J.B."/>
            <person name="Anantharaman K."/>
            <person name="Thomas B.C."/>
            <person name="Malmstrom R."/>
            <person name="Stieglmeier M."/>
            <person name="Klingl A."/>
            <person name="Woyke T."/>
            <person name="Ryan C.M."/>
            <person name="Banfield J.F."/>
        </authorList>
    </citation>
    <scope>NUCLEOTIDE SEQUENCE [LARGE SCALE GENOMIC DNA]</scope>
</reference>
<dbReference type="Gene3D" id="3.40.1440.10">
    <property type="entry name" value="GIY-YIG endonuclease"/>
    <property type="match status" value="1"/>
</dbReference>
<dbReference type="SUPFAM" id="SSF82771">
    <property type="entry name" value="GIY-YIG endonuclease"/>
    <property type="match status" value="1"/>
</dbReference>
<dbReference type="EMBL" id="PFPO01000057">
    <property type="protein sequence ID" value="PIZ98904.1"/>
    <property type="molecule type" value="Genomic_DNA"/>
</dbReference>
<sequence>MYFIYFIQSLKNNKVYVGFTSKDIKIRLYEHNKDTNSWTARNKPFKLVYYESYHCEQDARARERFYKMGFGKQIKKIIIKTIIGL</sequence>
<accession>A0A2M7VEL1</accession>